<dbReference type="InterPro" id="IPR004143">
    <property type="entry name" value="BPL_LPL_catalytic"/>
</dbReference>
<protein>
    <recommendedName>
        <fullName evidence="3">biotin--[biotin carboxyl-carrier protein] ligase</fullName>
        <ecNumber evidence="3">6.3.4.15</ecNumber>
    </recommendedName>
</protein>
<organism evidence="6 7">
    <name type="scientific">Phaeospirillum tilakii</name>
    <dbReference type="NCBI Taxonomy" id="741673"/>
    <lineage>
        <taxon>Bacteria</taxon>
        <taxon>Pseudomonadati</taxon>
        <taxon>Pseudomonadota</taxon>
        <taxon>Alphaproteobacteria</taxon>
        <taxon>Rhodospirillales</taxon>
        <taxon>Rhodospirillaceae</taxon>
        <taxon>Phaeospirillum</taxon>
    </lineage>
</organism>
<dbReference type="GO" id="GO:0004077">
    <property type="term" value="F:biotin--[biotin carboxyl-carrier protein] ligase activity"/>
    <property type="evidence" value="ECO:0007669"/>
    <property type="project" value="UniProtKB-EC"/>
</dbReference>
<evidence type="ECO:0000313" key="7">
    <source>
        <dbReference type="Proteomes" id="UP001597296"/>
    </source>
</evidence>
<dbReference type="Pfam" id="PF02237">
    <property type="entry name" value="BPL_C"/>
    <property type="match status" value="1"/>
</dbReference>
<evidence type="ECO:0000313" key="6">
    <source>
        <dbReference type="EMBL" id="MFD2235063.1"/>
    </source>
</evidence>
<dbReference type="Proteomes" id="UP001597296">
    <property type="component" value="Unassembled WGS sequence"/>
</dbReference>
<evidence type="ECO:0000259" key="5">
    <source>
        <dbReference type="PROSITE" id="PS51733"/>
    </source>
</evidence>
<keyword evidence="7" id="KW-1185">Reference proteome</keyword>
<sequence length="256" mass="25939">MSPAPFTLVALDAVDSTNDEARRRIEAGLAADGLVITAARQSAGRGRRGRVWVSPPGNLHCSLLLAHDGPPAAAAELGFAAVAALAEAVETLLPGVEARCKWPNDLMLRPRGGTAPFAKAAGMLLETGGDGWVILGIGVDVAAAPPPAETLHPACALADFGWDGGPAPVLAAFCAVFAPLLAAWRADGFAPVRAAWLARALGLGGPATARLESATLTGRFVALDPDGALVLDQGAAGITRIRAGDVFFPGATPYGS</sequence>
<name>A0ABW5CGF8_9PROT</name>
<reference evidence="7" key="1">
    <citation type="journal article" date="2019" name="Int. J. Syst. Evol. Microbiol.">
        <title>The Global Catalogue of Microorganisms (GCM) 10K type strain sequencing project: providing services to taxonomists for standard genome sequencing and annotation.</title>
        <authorList>
            <consortium name="The Broad Institute Genomics Platform"/>
            <consortium name="The Broad Institute Genome Sequencing Center for Infectious Disease"/>
            <person name="Wu L."/>
            <person name="Ma J."/>
        </authorList>
    </citation>
    <scope>NUCLEOTIDE SEQUENCE [LARGE SCALE GENOMIC DNA]</scope>
    <source>
        <strain evidence="7">KCTC 15012</strain>
    </source>
</reference>
<dbReference type="RefSeq" id="WP_377317883.1">
    <property type="nucleotide sequence ID" value="NZ_JBHUIY010000034.1"/>
</dbReference>
<evidence type="ECO:0000256" key="1">
    <source>
        <dbReference type="ARBA" id="ARBA00022598"/>
    </source>
</evidence>
<dbReference type="EC" id="6.3.4.15" evidence="3"/>
<dbReference type="SUPFAM" id="SSF55681">
    <property type="entry name" value="Class II aaRS and biotin synthetases"/>
    <property type="match status" value="1"/>
</dbReference>
<evidence type="ECO:0000256" key="2">
    <source>
        <dbReference type="ARBA" id="ARBA00023267"/>
    </source>
</evidence>
<evidence type="ECO:0000256" key="3">
    <source>
        <dbReference type="ARBA" id="ARBA00024227"/>
    </source>
</evidence>
<dbReference type="CDD" id="cd16442">
    <property type="entry name" value="BPL"/>
    <property type="match status" value="1"/>
</dbReference>
<feature type="domain" description="BPL/LPL catalytic" evidence="5">
    <location>
        <begin position="1"/>
        <end position="185"/>
    </location>
</feature>
<proteinExistence type="predicted"/>
<evidence type="ECO:0000256" key="4">
    <source>
        <dbReference type="ARBA" id="ARBA00047846"/>
    </source>
</evidence>
<dbReference type="EMBL" id="JBHUIY010000034">
    <property type="protein sequence ID" value="MFD2235063.1"/>
    <property type="molecule type" value="Genomic_DNA"/>
</dbReference>
<dbReference type="NCBIfam" id="TIGR00121">
    <property type="entry name" value="birA_ligase"/>
    <property type="match status" value="1"/>
</dbReference>
<dbReference type="InterPro" id="IPR003142">
    <property type="entry name" value="BPL_C"/>
</dbReference>
<dbReference type="InterPro" id="IPR004408">
    <property type="entry name" value="Biotin_CoA_COase_ligase"/>
</dbReference>
<dbReference type="Gene3D" id="3.30.930.10">
    <property type="entry name" value="Bira Bifunctional Protein, Domain 2"/>
    <property type="match status" value="1"/>
</dbReference>
<dbReference type="PROSITE" id="PS51733">
    <property type="entry name" value="BPL_LPL_CATALYTIC"/>
    <property type="match status" value="1"/>
</dbReference>
<accession>A0ABW5CGF8</accession>
<dbReference type="InterPro" id="IPR045864">
    <property type="entry name" value="aa-tRNA-synth_II/BPL/LPL"/>
</dbReference>
<comment type="catalytic activity">
    <reaction evidence="4">
        <text>biotin + L-lysyl-[protein] + ATP = N(6)-biotinyl-L-lysyl-[protein] + AMP + diphosphate + H(+)</text>
        <dbReference type="Rhea" id="RHEA:11756"/>
        <dbReference type="Rhea" id="RHEA-COMP:9752"/>
        <dbReference type="Rhea" id="RHEA-COMP:10505"/>
        <dbReference type="ChEBI" id="CHEBI:15378"/>
        <dbReference type="ChEBI" id="CHEBI:29969"/>
        <dbReference type="ChEBI" id="CHEBI:30616"/>
        <dbReference type="ChEBI" id="CHEBI:33019"/>
        <dbReference type="ChEBI" id="CHEBI:57586"/>
        <dbReference type="ChEBI" id="CHEBI:83144"/>
        <dbReference type="ChEBI" id="CHEBI:456215"/>
        <dbReference type="EC" id="6.3.4.15"/>
    </reaction>
</comment>
<comment type="caution">
    <text evidence="6">The sequence shown here is derived from an EMBL/GenBank/DDBJ whole genome shotgun (WGS) entry which is preliminary data.</text>
</comment>
<gene>
    <name evidence="6" type="ORF">ACFSNB_14715</name>
</gene>
<keyword evidence="2" id="KW-0092">Biotin</keyword>
<keyword evidence="1 6" id="KW-0436">Ligase</keyword>
<dbReference type="PANTHER" id="PTHR12835">
    <property type="entry name" value="BIOTIN PROTEIN LIGASE"/>
    <property type="match status" value="1"/>
</dbReference>
<dbReference type="Gene3D" id="2.30.30.100">
    <property type="match status" value="1"/>
</dbReference>
<dbReference type="Pfam" id="PF03099">
    <property type="entry name" value="BPL_LplA_LipB"/>
    <property type="match status" value="1"/>
</dbReference>
<dbReference type="PANTHER" id="PTHR12835:SF5">
    <property type="entry name" value="BIOTIN--PROTEIN LIGASE"/>
    <property type="match status" value="1"/>
</dbReference>